<feature type="non-terminal residue" evidence="1">
    <location>
        <position position="188"/>
    </location>
</feature>
<dbReference type="Proteomes" id="UP000310597">
    <property type="component" value="Unassembled WGS sequence"/>
</dbReference>
<organism evidence="1 2">
    <name type="scientific">Rhodobacter capsulatus</name>
    <name type="common">Rhodopseudomonas capsulata</name>
    <dbReference type="NCBI Taxonomy" id="1061"/>
    <lineage>
        <taxon>Bacteria</taxon>
        <taxon>Pseudomonadati</taxon>
        <taxon>Pseudomonadota</taxon>
        <taxon>Alphaproteobacteria</taxon>
        <taxon>Rhodobacterales</taxon>
        <taxon>Rhodobacter group</taxon>
        <taxon>Rhodobacter</taxon>
    </lineage>
</organism>
<reference evidence="1 2" key="1">
    <citation type="submission" date="2019-04" db="EMBL/GenBank/DDBJ databases">
        <title>Draft Whole-Genome sequence of the purple photosynthetic bacterium Rhodobacter capsulatus SP108 with an indigenous class A beta-lactamase.</title>
        <authorList>
            <person name="Robertson S."/>
            <person name="Meyer T.E."/>
            <person name="Kyndt J.A."/>
        </authorList>
    </citation>
    <scope>NUCLEOTIDE SEQUENCE [LARGE SCALE GENOMIC DNA]</scope>
    <source>
        <strain evidence="1 2">SP108</strain>
    </source>
</reference>
<sequence length="188" mass="19782">MSALGLGLGLTGIGGSPLRRYAVRDVLPVVVLDFERRYLSHPLSLTRATSATYADPFGTLQTAPVNTPRYDCGGGKQALLVEASSTNLLPNSTQFGAASWGKTRASVLANAALAPDGTMTADKLVEDTSNNSHFLSRPGTQIAGGTAVTVSIFVKAAERRWFALPTSDSANVFRTSYFDLQTGTLGVV</sequence>
<name>A0A4U1JNJ1_RHOCA</name>
<gene>
    <name evidence="1" type="ORF">FBT96_14160</name>
</gene>
<evidence type="ECO:0000313" key="2">
    <source>
        <dbReference type="Proteomes" id="UP000310597"/>
    </source>
</evidence>
<dbReference type="EMBL" id="SWJZ01000062">
    <property type="protein sequence ID" value="TKD17465.1"/>
    <property type="molecule type" value="Genomic_DNA"/>
</dbReference>
<proteinExistence type="predicted"/>
<protein>
    <submittedName>
        <fullName evidence="1">Uncharacterized protein</fullName>
    </submittedName>
</protein>
<evidence type="ECO:0000313" key="1">
    <source>
        <dbReference type="EMBL" id="TKD17465.1"/>
    </source>
</evidence>
<comment type="caution">
    <text evidence="1">The sequence shown here is derived from an EMBL/GenBank/DDBJ whole genome shotgun (WGS) entry which is preliminary data.</text>
</comment>
<dbReference type="AlphaFoldDB" id="A0A4U1JNJ1"/>
<accession>A0A4U1JNJ1</accession>